<keyword evidence="6" id="KW-0645">Protease</keyword>
<keyword evidence="11" id="KW-0812">Transmembrane</keyword>
<dbReference type="CDD" id="cd07341">
    <property type="entry name" value="M56_BlaR1_MecR1_like"/>
    <property type="match status" value="1"/>
</dbReference>
<comment type="similarity">
    <text evidence="4">Belongs to the peptidase M56 family.</text>
</comment>
<evidence type="ECO:0000256" key="5">
    <source>
        <dbReference type="ARBA" id="ARBA00012865"/>
    </source>
</evidence>
<dbReference type="InterPro" id="IPR050515">
    <property type="entry name" value="Beta-lactam/transpept"/>
</dbReference>
<dbReference type="Pfam" id="PF05569">
    <property type="entry name" value="Peptidase_M56"/>
    <property type="match status" value="1"/>
</dbReference>
<feature type="domain" description="Peptidase M56" evidence="14">
    <location>
        <begin position="43"/>
        <end position="325"/>
    </location>
</feature>
<dbReference type="PANTHER" id="PTHR30627:SF6">
    <property type="entry name" value="BETA-LACTAMASE YBXI-RELATED"/>
    <property type="match status" value="1"/>
</dbReference>
<keyword evidence="15" id="KW-0132">Cell division</keyword>
<feature type="transmembrane region" description="Helical" evidence="11">
    <location>
        <begin position="337"/>
        <end position="357"/>
    </location>
</feature>
<keyword evidence="8" id="KW-0378">Hydrolase</keyword>
<dbReference type="InterPro" id="IPR036138">
    <property type="entry name" value="PBP_dimer_sf"/>
</dbReference>
<feature type="transmembrane region" description="Helical" evidence="11">
    <location>
        <begin position="51"/>
        <end position="72"/>
    </location>
</feature>
<dbReference type="GO" id="GO:0008800">
    <property type="term" value="F:beta-lactamase activity"/>
    <property type="evidence" value="ECO:0007669"/>
    <property type="project" value="UniProtKB-EC"/>
</dbReference>
<keyword evidence="6" id="KW-0121">Carboxypeptidase</keyword>
<organism evidence="15 16">
    <name type="scientific">Roseimicrobium gellanilyticum</name>
    <dbReference type="NCBI Taxonomy" id="748857"/>
    <lineage>
        <taxon>Bacteria</taxon>
        <taxon>Pseudomonadati</taxon>
        <taxon>Verrucomicrobiota</taxon>
        <taxon>Verrucomicrobiia</taxon>
        <taxon>Verrucomicrobiales</taxon>
        <taxon>Verrucomicrobiaceae</taxon>
        <taxon>Roseimicrobium</taxon>
    </lineage>
</organism>
<dbReference type="SUPFAM" id="SSF56601">
    <property type="entry name" value="beta-lactamase/transpeptidase-like"/>
    <property type="match status" value="1"/>
</dbReference>
<dbReference type="EMBL" id="QNRR01000002">
    <property type="protein sequence ID" value="RBP46205.1"/>
    <property type="molecule type" value="Genomic_DNA"/>
</dbReference>
<keyword evidence="10" id="KW-0046">Antibiotic resistance</keyword>
<accession>A0A366HRB2</accession>
<evidence type="ECO:0000259" key="14">
    <source>
        <dbReference type="Pfam" id="PF05569"/>
    </source>
</evidence>
<gene>
    <name evidence="15" type="ORF">DES53_102591</name>
</gene>
<comment type="similarity">
    <text evidence="3">Belongs to the class-D beta-lactamase family.</text>
</comment>
<evidence type="ECO:0000256" key="11">
    <source>
        <dbReference type="SAM" id="Phobius"/>
    </source>
</evidence>
<keyword evidence="15" id="KW-0131">Cell cycle</keyword>
<evidence type="ECO:0000313" key="15">
    <source>
        <dbReference type="EMBL" id="RBP46205.1"/>
    </source>
</evidence>
<name>A0A366HRB2_9BACT</name>
<dbReference type="Pfam" id="PF03717">
    <property type="entry name" value="PBP_dimer"/>
    <property type="match status" value="1"/>
</dbReference>
<dbReference type="Gene3D" id="3.30.2010.10">
    <property type="entry name" value="Metalloproteases ('zincins'), catalytic domain"/>
    <property type="match status" value="1"/>
</dbReference>
<protein>
    <recommendedName>
        <fullName evidence="5">beta-lactamase</fullName>
        <ecNumber evidence="5">3.5.2.6</ecNumber>
    </recommendedName>
</protein>
<dbReference type="InterPro" id="IPR012338">
    <property type="entry name" value="Beta-lactam/transpept-like"/>
</dbReference>
<keyword evidence="16" id="KW-1185">Reference proteome</keyword>
<feature type="transmembrane region" description="Helical" evidence="11">
    <location>
        <begin position="20"/>
        <end position="39"/>
    </location>
</feature>
<dbReference type="EC" id="3.5.2.6" evidence="5"/>
<dbReference type="InterPro" id="IPR005311">
    <property type="entry name" value="PBP_dimer"/>
</dbReference>
<keyword evidence="11" id="KW-1133">Transmembrane helix</keyword>
<dbReference type="GO" id="GO:0051301">
    <property type="term" value="P:cell division"/>
    <property type="evidence" value="ECO:0007669"/>
    <property type="project" value="UniProtKB-KW"/>
</dbReference>
<keyword evidence="9 11" id="KW-0472">Membrane</keyword>
<evidence type="ECO:0000259" key="12">
    <source>
        <dbReference type="Pfam" id="PF00905"/>
    </source>
</evidence>
<proteinExistence type="inferred from homology"/>
<feature type="domain" description="Penicillin-binding protein dimerisation" evidence="13">
    <location>
        <begin position="372"/>
        <end position="534"/>
    </location>
</feature>
<dbReference type="GO" id="GO:0008658">
    <property type="term" value="F:penicillin binding"/>
    <property type="evidence" value="ECO:0007669"/>
    <property type="project" value="InterPro"/>
</dbReference>
<evidence type="ECO:0000256" key="8">
    <source>
        <dbReference type="ARBA" id="ARBA00022801"/>
    </source>
</evidence>
<reference evidence="15 16" key="1">
    <citation type="submission" date="2018-06" db="EMBL/GenBank/DDBJ databases">
        <title>Genomic Encyclopedia of Type Strains, Phase IV (KMG-IV): sequencing the most valuable type-strain genomes for metagenomic binning, comparative biology and taxonomic classification.</title>
        <authorList>
            <person name="Goeker M."/>
        </authorList>
    </citation>
    <scope>NUCLEOTIDE SEQUENCE [LARGE SCALE GENOMIC DNA]</scope>
    <source>
        <strain evidence="15 16">DSM 25532</strain>
    </source>
</reference>
<dbReference type="OrthoDB" id="15218at2"/>
<evidence type="ECO:0000256" key="9">
    <source>
        <dbReference type="ARBA" id="ARBA00023136"/>
    </source>
</evidence>
<evidence type="ECO:0000256" key="4">
    <source>
        <dbReference type="ARBA" id="ARBA00011075"/>
    </source>
</evidence>
<dbReference type="GO" id="GO:0005886">
    <property type="term" value="C:plasma membrane"/>
    <property type="evidence" value="ECO:0007669"/>
    <property type="project" value="TreeGrafter"/>
</dbReference>
<comment type="catalytic activity">
    <reaction evidence="1">
        <text>a beta-lactam + H2O = a substituted beta-amino acid</text>
        <dbReference type="Rhea" id="RHEA:20401"/>
        <dbReference type="ChEBI" id="CHEBI:15377"/>
        <dbReference type="ChEBI" id="CHEBI:35627"/>
        <dbReference type="ChEBI" id="CHEBI:140347"/>
        <dbReference type="EC" id="3.5.2.6"/>
    </reaction>
</comment>
<dbReference type="InterPro" id="IPR001460">
    <property type="entry name" value="PCN-bd_Tpept"/>
</dbReference>
<keyword evidence="7" id="KW-0732">Signal</keyword>
<evidence type="ECO:0000256" key="1">
    <source>
        <dbReference type="ARBA" id="ARBA00001526"/>
    </source>
</evidence>
<dbReference type="Pfam" id="PF00905">
    <property type="entry name" value="Transpeptidase"/>
    <property type="match status" value="1"/>
</dbReference>
<evidence type="ECO:0000259" key="13">
    <source>
        <dbReference type="Pfam" id="PF03717"/>
    </source>
</evidence>
<evidence type="ECO:0000313" key="16">
    <source>
        <dbReference type="Proteomes" id="UP000253426"/>
    </source>
</evidence>
<feature type="domain" description="Penicillin-binding protein transpeptidase" evidence="12">
    <location>
        <begin position="593"/>
        <end position="925"/>
    </location>
</feature>
<comment type="caution">
    <text evidence="15">The sequence shown here is derived from an EMBL/GenBank/DDBJ whole genome shotgun (WGS) entry which is preliminary data.</text>
</comment>
<evidence type="ECO:0000256" key="7">
    <source>
        <dbReference type="ARBA" id="ARBA00022729"/>
    </source>
</evidence>
<dbReference type="SUPFAM" id="SSF56519">
    <property type="entry name" value="Penicillin binding protein dimerisation domain"/>
    <property type="match status" value="1"/>
</dbReference>
<dbReference type="PANTHER" id="PTHR30627">
    <property type="entry name" value="PEPTIDOGLYCAN D,D-TRANSPEPTIDASE"/>
    <property type="match status" value="1"/>
</dbReference>
<comment type="subcellular location">
    <subcellularLocation>
        <location evidence="2">Membrane</location>
    </subcellularLocation>
</comment>
<dbReference type="InterPro" id="IPR008756">
    <property type="entry name" value="Peptidase_M56"/>
</dbReference>
<evidence type="ECO:0000256" key="6">
    <source>
        <dbReference type="ARBA" id="ARBA00022645"/>
    </source>
</evidence>
<dbReference type="GO" id="GO:0046677">
    <property type="term" value="P:response to antibiotic"/>
    <property type="evidence" value="ECO:0007669"/>
    <property type="project" value="UniProtKB-KW"/>
</dbReference>
<dbReference type="GO" id="GO:0004180">
    <property type="term" value="F:carboxypeptidase activity"/>
    <property type="evidence" value="ECO:0007669"/>
    <property type="project" value="UniProtKB-KW"/>
</dbReference>
<dbReference type="Proteomes" id="UP000253426">
    <property type="component" value="Unassembled WGS sequence"/>
</dbReference>
<dbReference type="GO" id="GO:0071555">
    <property type="term" value="P:cell wall organization"/>
    <property type="evidence" value="ECO:0007669"/>
    <property type="project" value="TreeGrafter"/>
</dbReference>
<feature type="transmembrane region" description="Helical" evidence="11">
    <location>
        <begin position="137"/>
        <end position="157"/>
    </location>
</feature>
<evidence type="ECO:0000256" key="2">
    <source>
        <dbReference type="ARBA" id="ARBA00004370"/>
    </source>
</evidence>
<dbReference type="Gene3D" id="3.40.710.10">
    <property type="entry name" value="DD-peptidase/beta-lactamase superfamily"/>
    <property type="match status" value="1"/>
</dbReference>
<dbReference type="Gene3D" id="3.90.1310.10">
    <property type="entry name" value="Penicillin-binding protein 2a (Domain 2)"/>
    <property type="match status" value="1"/>
</dbReference>
<dbReference type="RefSeq" id="WP_113957735.1">
    <property type="nucleotide sequence ID" value="NZ_QNRR01000002.1"/>
</dbReference>
<sequence>MIALLDRFTHSETAHDVSLVLVHSLWQGTVVAVALAILLRQMRRSSAQARYLASCVGMLALVVWPAVTFWQVTGERGNVVRAPWPHALNVSAHEQPLLHLRAPQAPPSTSTPSFSPSWKNAAIQPRAASDWQSWATLLWLTGMALLSVWHLMGWLSLQRLRYQAASALTGELASISARLARHMKLPSSTRVRWSSRVTGAISFGWLRPMVLLPAAMATGFSTREIEMILAHEFAHLRRHDYLVNLLQSAVETLLFYHPAVWWTSRQMRREREHACDDIAIRVTGDARSYAHALVRLAESATAFSEGTPRLAMAAGAQSGLRGRIERLICPATPSTAFVLRPASSVVILTLVLLGVGIPDASRPLQAQDTTATALRGTIRDRNGVPLAISDREDRQIIFDLEKVVDAWRAKPGREVPLRIYRKSPTATDDGPDEVEEPDIVYMFEQLAPPALEQHQLARSFNAGAMRRHYRQYRGSRPFAYEKELSEDEFKHAASVKDKVIGMDVRTVMLRHYPYKALAGHMLGYTRHSGSDEPEEGASGLESSLHSLLEPQPLEDESKPSPARGADVYLTLDARHQYIAERALRDCVPAIGRGTAVLLDVQSGDVLAMASVPSFDPNDFIPFIRKEKLENYNNNTTNPLLNRAIRSFVPGATFLVATSLAGICDGKEGFQHTCTGGSTFGNRYMQCWIGQKGSTHGAMDLRKGIQESCNPYFYNLGNAINPDKYDAIVSLLGIGQDVGIELPENDRGIFPNRAWWAKYRPREPYTAATVANWSIGQGAMQVSPLQLASLMVPVANGGLVWRPRLVDRIASGGEVAREEKRPRQLVGNLRDEGLTDTGLQTLRTAMRATVTDGVAQAANLPDLPMAGRTGTAQNWRHDEKGNSVKDNHTMFIAYAPVERPRWAICVLVQGGKGGGTTAAPIAAHILRQVAEVETGKRKVEVQPVEPIEGSFEPIDHVEYPSASN</sequence>
<evidence type="ECO:0000256" key="10">
    <source>
        <dbReference type="ARBA" id="ARBA00023251"/>
    </source>
</evidence>
<evidence type="ECO:0000256" key="3">
    <source>
        <dbReference type="ARBA" id="ARBA00007898"/>
    </source>
</evidence>
<dbReference type="AlphaFoldDB" id="A0A366HRB2"/>